<evidence type="ECO:0000256" key="5">
    <source>
        <dbReference type="ARBA" id="ARBA00023242"/>
    </source>
</evidence>
<dbReference type="GO" id="GO:0003677">
    <property type="term" value="F:DNA binding"/>
    <property type="evidence" value="ECO:0007669"/>
    <property type="project" value="UniProtKB-KW"/>
</dbReference>
<evidence type="ECO:0000259" key="7">
    <source>
        <dbReference type="PROSITE" id="PS50217"/>
    </source>
</evidence>
<dbReference type="InterPro" id="IPR004827">
    <property type="entry name" value="bZIP"/>
</dbReference>
<dbReference type="Proteomes" id="UP000197138">
    <property type="component" value="Unassembled WGS sequence"/>
</dbReference>
<comment type="caution">
    <text evidence="8">The sequence shown here is derived from an EMBL/GenBank/DDBJ whole genome shotgun (WGS) entry which is preliminary data.</text>
</comment>
<dbReference type="EMBL" id="MTKT01002590">
    <property type="protein sequence ID" value="OWM77247.1"/>
    <property type="molecule type" value="Genomic_DNA"/>
</dbReference>
<evidence type="ECO:0000256" key="1">
    <source>
        <dbReference type="ARBA" id="ARBA00004123"/>
    </source>
</evidence>
<evidence type="ECO:0000256" key="4">
    <source>
        <dbReference type="ARBA" id="ARBA00023163"/>
    </source>
</evidence>
<feature type="domain" description="BZIP" evidence="7">
    <location>
        <begin position="174"/>
        <end position="226"/>
    </location>
</feature>
<dbReference type="InterPro" id="IPR046347">
    <property type="entry name" value="bZIP_sf"/>
</dbReference>
<keyword evidence="5" id="KW-0539">Nucleus</keyword>
<dbReference type="Pfam" id="PF00170">
    <property type="entry name" value="bZIP_1"/>
    <property type="match status" value="1"/>
</dbReference>
<proteinExistence type="predicted"/>
<protein>
    <recommendedName>
        <fullName evidence="7">BZIP domain-containing protein</fullName>
    </recommendedName>
</protein>
<gene>
    <name evidence="8" type="ORF">CDL15_Pgr028884</name>
</gene>
<keyword evidence="4" id="KW-0804">Transcription</keyword>
<comment type="subcellular location">
    <subcellularLocation>
        <location evidence="1">Nucleus</location>
    </subcellularLocation>
</comment>
<feature type="region of interest" description="Disordered" evidence="6">
    <location>
        <begin position="117"/>
        <end position="198"/>
    </location>
</feature>
<dbReference type="Gene3D" id="1.20.5.170">
    <property type="match status" value="1"/>
</dbReference>
<dbReference type="PANTHER" id="PTHR47693">
    <property type="entry name" value="BZIP TRANSCRIPTION FACTOR RISBZ3-RELATED"/>
    <property type="match status" value="1"/>
</dbReference>
<evidence type="ECO:0000313" key="9">
    <source>
        <dbReference type="Proteomes" id="UP000197138"/>
    </source>
</evidence>
<feature type="compositionally biased region" description="Polar residues" evidence="6">
    <location>
        <begin position="117"/>
        <end position="141"/>
    </location>
</feature>
<dbReference type="FunFam" id="1.20.5.170:FF:000020">
    <property type="entry name" value="BZIP transcription factor"/>
    <property type="match status" value="1"/>
</dbReference>
<accession>A0A218WWP1</accession>
<dbReference type="InterPro" id="IPR044168">
    <property type="entry name" value="RISBZ3/4/5"/>
</dbReference>
<dbReference type="AlphaFoldDB" id="A0A218WWP1"/>
<keyword evidence="2" id="KW-0805">Transcription regulation</keyword>
<dbReference type="PANTHER" id="PTHR47693:SF1">
    <property type="entry name" value="BZIP TRANSCRIPTION FACTOR RISBZ3"/>
    <property type="match status" value="1"/>
</dbReference>
<sequence>MEQKASNMSTGRGSGFQGVAGAYTGSCGKGMMKKSASELALEEFVGMMMMITPPDPPFGDPLETDDGNPCFAPPTSAVLDPDSPFRTREIAHGNISSSGGLGVSHWDQYLMSRHSNTPIPNPTLTDSQSSIFVGSPMSVSKPNIRVDQGRDSGSSDDDDGEIEPGSCEQSADPNNKHSRRKMSNRESARRSRKRKQEHLAGLEIQVEHLRVENETLFEQLANATQQFHDAGTNNRVLISNVEALRAKVKLAEDMVTRGSFNCSLNHLLQSLNLQPFINTRSSISRNANVSPTVTIHGDNNSSYTATGSTITKQNSCIGVGNGDSGNSNMANGITSEAGQLGKPLCLPDLVEVLAYVLQRTLWDGRFHLTADYCPTKQSQPSAEVHLSICSGDFIPAAYSNCSFTEYP</sequence>
<evidence type="ECO:0000256" key="3">
    <source>
        <dbReference type="ARBA" id="ARBA00023125"/>
    </source>
</evidence>
<dbReference type="PROSITE" id="PS00036">
    <property type="entry name" value="BZIP_BASIC"/>
    <property type="match status" value="1"/>
</dbReference>
<dbReference type="SMART" id="SM00338">
    <property type="entry name" value="BRLZ"/>
    <property type="match status" value="1"/>
</dbReference>
<evidence type="ECO:0000256" key="2">
    <source>
        <dbReference type="ARBA" id="ARBA00023015"/>
    </source>
</evidence>
<dbReference type="InterPro" id="IPR045314">
    <property type="entry name" value="bZIP_plant_GBF1"/>
</dbReference>
<organism evidence="8 9">
    <name type="scientific">Punica granatum</name>
    <name type="common">Pomegranate</name>
    <dbReference type="NCBI Taxonomy" id="22663"/>
    <lineage>
        <taxon>Eukaryota</taxon>
        <taxon>Viridiplantae</taxon>
        <taxon>Streptophyta</taxon>
        <taxon>Embryophyta</taxon>
        <taxon>Tracheophyta</taxon>
        <taxon>Spermatophyta</taxon>
        <taxon>Magnoliopsida</taxon>
        <taxon>eudicotyledons</taxon>
        <taxon>Gunneridae</taxon>
        <taxon>Pentapetalae</taxon>
        <taxon>rosids</taxon>
        <taxon>malvids</taxon>
        <taxon>Myrtales</taxon>
        <taxon>Lythraceae</taxon>
        <taxon>Punica</taxon>
    </lineage>
</organism>
<dbReference type="PROSITE" id="PS50217">
    <property type="entry name" value="BZIP"/>
    <property type="match status" value="1"/>
</dbReference>
<dbReference type="GO" id="GO:0005634">
    <property type="term" value="C:nucleus"/>
    <property type="evidence" value="ECO:0007669"/>
    <property type="project" value="UniProtKB-SubCell"/>
</dbReference>
<evidence type="ECO:0000256" key="6">
    <source>
        <dbReference type="SAM" id="MobiDB-lite"/>
    </source>
</evidence>
<dbReference type="CDD" id="cd14702">
    <property type="entry name" value="bZIP_plant_GBF1"/>
    <property type="match status" value="1"/>
</dbReference>
<keyword evidence="3" id="KW-0238">DNA-binding</keyword>
<dbReference type="SUPFAM" id="SSF57959">
    <property type="entry name" value="Leucine zipper domain"/>
    <property type="match status" value="1"/>
</dbReference>
<reference evidence="9" key="1">
    <citation type="journal article" date="2017" name="Plant J.">
        <title>The pomegranate (Punica granatum L.) genome and the genomics of punicalagin biosynthesis.</title>
        <authorList>
            <person name="Qin G."/>
            <person name="Xu C."/>
            <person name="Ming R."/>
            <person name="Tang H."/>
            <person name="Guyot R."/>
            <person name="Kramer E.M."/>
            <person name="Hu Y."/>
            <person name="Yi X."/>
            <person name="Qi Y."/>
            <person name="Xu X."/>
            <person name="Gao Z."/>
            <person name="Pan H."/>
            <person name="Jian J."/>
            <person name="Tian Y."/>
            <person name="Yue Z."/>
            <person name="Xu Y."/>
        </authorList>
    </citation>
    <scope>NUCLEOTIDE SEQUENCE [LARGE SCALE GENOMIC DNA]</scope>
    <source>
        <strain evidence="9">cv. Dabenzi</strain>
    </source>
</reference>
<dbReference type="GO" id="GO:0003700">
    <property type="term" value="F:DNA-binding transcription factor activity"/>
    <property type="evidence" value="ECO:0007669"/>
    <property type="project" value="InterPro"/>
</dbReference>
<name>A0A218WWP1_PUNGR</name>
<dbReference type="GO" id="GO:0046983">
    <property type="term" value="F:protein dimerization activity"/>
    <property type="evidence" value="ECO:0007669"/>
    <property type="project" value="UniProtKB-ARBA"/>
</dbReference>
<evidence type="ECO:0000313" key="8">
    <source>
        <dbReference type="EMBL" id="OWM77247.1"/>
    </source>
</evidence>